<keyword evidence="1" id="KW-1133">Transmembrane helix</keyword>
<keyword evidence="4" id="KW-1185">Reference proteome</keyword>
<evidence type="ECO:0000259" key="2">
    <source>
        <dbReference type="Pfam" id="PF26526"/>
    </source>
</evidence>
<evidence type="ECO:0000313" key="3">
    <source>
        <dbReference type="EMBL" id="GIJ48190.1"/>
    </source>
</evidence>
<evidence type="ECO:0000313" key="4">
    <source>
        <dbReference type="Proteomes" id="UP000619260"/>
    </source>
</evidence>
<dbReference type="Pfam" id="PF26526">
    <property type="entry name" value="DUF8175"/>
    <property type="match status" value="1"/>
</dbReference>
<keyword evidence="1" id="KW-0472">Membrane</keyword>
<gene>
    <name evidence="3" type="ORF">Val02_50760</name>
</gene>
<comment type="caution">
    <text evidence="3">The sequence shown here is derived from an EMBL/GenBank/DDBJ whole genome shotgun (WGS) entry which is preliminary data.</text>
</comment>
<dbReference type="EMBL" id="BOPF01000019">
    <property type="protein sequence ID" value="GIJ48190.1"/>
    <property type="molecule type" value="Genomic_DNA"/>
</dbReference>
<reference evidence="3" key="1">
    <citation type="submission" date="2021-01" db="EMBL/GenBank/DDBJ databases">
        <title>Whole genome shotgun sequence of Virgisporangium aliadipatigenens NBRC 105644.</title>
        <authorList>
            <person name="Komaki H."/>
            <person name="Tamura T."/>
        </authorList>
    </citation>
    <scope>NUCLEOTIDE SEQUENCE</scope>
    <source>
        <strain evidence="3">NBRC 105644</strain>
    </source>
</reference>
<dbReference type="Proteomes" id="UP000619260">
    <property type="component" value="Unassembled WGS sequence"/>
</dbReference>
<organism evidence="3 4">
    <name type="scientific">Virgisporangium aliadipatigenens</name>
    <dbReference type="NCBI Taxonomy" id="741659"/>
    <lineage>
        <taxon>Bacteria</taxon>
        <taxon>Bacillati</taxon>
        <taxon>Actinomycetota</taxon>
        <taxon>Actinomycetes</taxon>
        <taxon>Micromonosporales</taxon>
        <taxon>Micromonosporaceae</taxon>
        <taxon>Virgisporangium</taxon>
    </lineage>
</organism>
<dbReference type="AlphaFoldDB" id="A0A8J4DRI5"/>
<accession>A0A8J4DRI5</accession>
<dbReference type="RefSeq" id="WP_203901683.1">
    <property type="nucleotide sequence ID" value="NZ_BOPF01000019.1"/>
</dbReference>
<sequence length="256" mass="27601">MLFVRRRRAHDEEPDTPFWQQGGWVLSAGFFVMVILMATVAWFARDDRSAAPPAPDTVTEPLAAAVKLRGDARPQGCRTAATDSVVPTEQPGDVQWRDLFGGRVPVSTGAGPTRTEGALMWCYAHNPTGAVLAAHVIPAQMSGTEWRKAAELQLAPGRSRDVFIRMRGTVPDRPVRQGTAGTFVGFDVVAYTPDAATVQLLIQGAQAAGTGGGYMSTEIALRWTGGDWKVLPRDDGALYTPMNAETRAAGYVMWKG</sequence>
<dbReference type="InterPro" id="IPR058488">
    <property type="entry name" value="DUF8175"/>
</dbReference>
<evidence type="ECO:0000256" key="1">
    <source>
        <dbReference type="SAM" id="Phobius"/>
    </source>
</evidence>
<name>A0A8J4DRI5_9ACTN</name>
<protein>
    <recommendedName>
        <fullName evidence="2">DUF8175 domain-containing protein</fullName>
    </recommendedName>
</protein>
<feature type="transmembrane region" description="Helical" evidence="1">
    <location>
        <begin position="24"/>
        <end position="44"/>
    </location>
</feature>
<feature type="domain" description="DUF8175" evidence="2">
    <location>
        <begin position="65"/>
        <end position="252"/>
    </location>
</feature>
<keyword evidence="1" id="KW-0812">Transmembrane</keyword>
<proteinExistence type="predicted"/>